<feature type="non-terminal residue" evidence="1">
    <location>
        <position position="64"/>
    </location>
</feature>
<organism evidence="1">
    <name type="scientific">Arion vulgaris</name>
    <dbReference type="NCBI Taxonomy" id="1028688"/>
    <lineage>
        <taxon>Eukaryota</taxon>
        <taxon>Metazoa</taxon>
        <taxon>Spiralia</taxon>
        <taxon>Lophotrochozoa</taxon>
        <taxon>Mollusca</taxon>
        <taxon>Gastropoda</taxon>
        <taxon>Heterobranchia</taxon>
        <taxon>Euthyneura</taxon>
        <taxon>Panpulmonata</taxon>
        <taxon>Eupulmonata</taxon>
        <taxon>Stylommatophora</taxon>
        <taxon>Helicina</taxon>
        <taxon>Arionoidea</taxon>
        <taxon>Arionidae</taxon>
        <taxon>Arion</taxon>
    </lineage>
</organism>
<name>A0A0B7A2Z4_9EUPU</name>
<accession>A0A0B7A2Z4</accession>
<dbReference type="EMBL" id="HACG01028092">
    <property type="protein sequence ID" value="CEK74957.1"/>
    <property type="molecule type" value="Transcribed_RNA"/>
</dbReference>
<sequence>MVLPHKQVTNRQCFSKSNVTPIQWIQSNRSSTQRMELRGNERTLFMKCTQKSILEITFYPDAVR</sequence>
<dbReference type="AlphaFoldDB" id="A0A0B7A2Z4"/>
<reference evidence="1" key="1">
    <citation type="submission" date="2014-12" db="EMBL/GenBank/DDBJ databases">
        <title>Insight into the proteome of Arion vulgaris.</title>
        <authorList>
            <person name="Aradska J."/>
            <person name="Bulat T."/>
            <person name="Smidak R."/>
            <person name="Sarate P."/>
            <person name="Gangsoo J."/>
            <person name="Sialana F."/>
            <person name="Bilban M."/>
            <person name="Lubec G."/>
        </authorList>
    </citation>
    <scope>NUCLEOTIDE SEQUENCE</scope>
    <source>
        <tissue evidence="1">Skin</tissue>
    </source>
</reference>
<protein>
    <submittedName>
        <fullName evidence="1">Uncharacterized protein</fullName>
    </submittedName>
</protein>
<gene>
    <name evidence="1" type="primary">ORF93341</name>
</gene>
<proteinExistence type="predicted"/>
<evidence type="ECO:0000313" key="1">
    <source>
        <dbReference type="EMBL" id="CEK74957.1"/>
    </source>
</evidence>